<feature type="chain" id="PRO_5009524428" evidence="2">
    <location>
        <begin position="20"/>
        <end position="117"/>
    </location>
</feature>
<sequence>MIKFSTYHKILRICSAVLACVLLFQAGLVSQTTATLATHTQLYLASAVAVTTGTSAISEVSFEQLEESSVFDDGSNEVQDRSTFILSATLLIILLLIVLNYSLEYIRANTPTVSKIY</sequence>
<dbReference type="EMBL" id="MFMT01000007">
    <property type="protein sequence ID" value="OGG89078.1"/>
    <property type="molecule type" value="Genomic_DNA"/>
</dbReference>
<accession>A0A1F6FTA1</accession>
<reference evidence="3 4" key="1">
    <citation type="journal article" date="2016" name="Nat. Commun.">
        <title>Thousands of microbial genomes shed light on interconnected biogeochemical processes in an aquifer system.</title>
        <authorList>
            <person name="Anantharaman K."/>
            <person name="Brown C.T."/>
            <person name="Hug L.A."/>
            <person name="Sharon I."/>
            <person name="Castelle C.J."/>
            <person name="Probst A.J."/>
            <person name="Thomas B.C."/>
            <person name="Singh A."/>
            <person name="Wilkins M.J."/>
            <person name="Karaoz U."/>
            <person name="Brodie E.L."/>
            <person name="Williams K.H."/>
            <person name="Hubbard S.S."/>
            <person name="Banfield J.F."/>
        </authorList>
    </citation>
    <scope>NUCLEOTIDE SEQUENCE [LARGE SCALE GENOMIC DNA]</scope>
</reference>
<feature type="transmembrane region" description="Helical" evidence="1">
    <location>
        <begin position="83"/>
        <end position="103"/>
    </location>
</feature>
<evidence type="ECO:0000256" key="1">
    <source>
        <dbReference type="SAM" id="Phobius"/>
    </source>
</evidence>
<keyword evidence="1" id="KW-1133">Transmembrane helix</keyword>
<organism evidence="3 4">
    <name type="scientific">Candidatus Kaiserbacteria bacterium RIFOXYD1_FULL_42_15</name>
    <dbReference type="NCBI Taxonomy" id="1798532"/>
    <lineage>
        <taxon>Bacteria</taxon>
        <taxon>Candidatus Kaiseribacteriota</taxon>
    </lineage>
</organism>
<evidence type="ECO:0000313" key="4">
    <source>
        <dbReference type="Proteomes" id="UP000179230"/>
    </source>
</evidence>
<evidence type="ECO:0000313" key="3">
    <source>
        <dbReference type="EMBL" id="OGG89078.1"/>
    </source>
</evidence>
<feature type="signal peptide" evidence="2">
    <location>
        <begin position="1"/>
        <end position="19"/>
    </location>
</feature>
<name>A0A1F6FTA1_9BACT</name>
<dbReference type="AlphaFoldDB" id="A0A1F6FTA1"/>
<keyword evidence="2" id="KW-0732">Signal</keyword>
<comment type="caution">
    <text evidence="3">The sequence shown here is derived from an EMBL/GenBank/DDBJ whole genome shotgun (WGS) entry which is preliminary data.</text>
</comment>
<protein>
    <submittedName>
        <fullName evidence="3">Uncharacterized protein</fullName>
    </submittedName>
</protein>
<evidence type="ECO:0000256" key="2">
    <source>
        <dbReference type="SAM" id="SignalP"/>
    </source>
</evidence>
<proteinExistence type="predicted"/>
<gene>
    <name evidence="3" type="ORF">A2592_02260</name>
</gene>
<dbReference type="Proteomes" id="UP000179230">
    <property type="component" value="Unassembled WGS sequence"/>
</dbReference>
<keyword evidence="1" id="KW-0812">Transmembrane</keyword>
<keyword evidence="1" id="KW-0472">Membrane</keyword>